<name>A0ACB8FV61_9SAUR</name>
<comment type="caution">
    <text evidence="1">The sequence shown here is derived from an EMBL/GenBank/DDBJ whole genome shotgun (WGS) entry which is preliminary data.</text>
</comment>
<proteinExistence type="predicted"/>
<evidence type="ECO:0000313" key="1">
    <source>
        <dbReference type="EMBL" id="KAH8010990.1"/>
    </source>
</evidence>
<accession>A0ACB8FV61</accession>
<sequence>MWKKRSVFFLFVLAVATNCIVYGQTRRRGQRPSSLLQRQDNLQDSNCFIDILFILDTSESARGEPFQYQKDFVNLLSDKVFRLKPSRVQRHDIRLAIMQFSSSVIIDHHFRSWRGLQNFKQTFARMSFIGHGTYTYYAISNATHLFQTEGREKSIKVVLLITDGIDHPNSPDVQRISKDARALGVSFITIGLSNVVDRTKLRLISGDSPETPVPILDEPNLTDKIQDQLVSNILTDSTTVE</sequence>
<reference evidence="1" key="1">
    <citation type="submission" date="2021-08" db="EMBL/GenBank/DDBJ databases">
        <title>The first chromosome-level gecko genome reveals the dynamic sex chromosomes of Neotropical dwarf geckos (Sphaerodactylidae: Sphaerodactylus).</title>
        <authorList>
            <person name="Pinto B.J."/>
            <person name="Keating S.E."/>
            <person name="Gamble T."/>
        </authorList>
    </citation>
    <scope>NUCLEOTIDE SEQUENCE</scope>
    <source>
        <strain evidence="1">TG3544</strain>
    </source>
</reference>
<gene>
    <name evidence="1" type="ORF">K3G42_017269</name>
</gene>
<dbReference type="Proteomes" id="UP000827872">
    <property type="component" value="Linkage Group LG11"/>
</dbReference>
<keyword evidence="2" id="KW-1185">Reference proteome</keyword>
<protein>
    <submittedName>
        <fullName evidence="1">Uncharacterized protein</fullName>
    </submittedName>
</protein>
<evidence type="ECO:0000313" key="2">
    <source>
        <dbReference type="Proteomes" id="UP000827872"/>
    </source>
</evidence>
<organism evidence="1 2">
    <name type="scientific">Sphaerodactylus townsendi</name>
    <dbReference type="NCBI Taxonomy" id="933632"/>
    <lineage>
        <taxon>Eukaryota</taxon>
        <taxon>Metazoa</taxon>
        <taxon>Chordata</taxon>
        <taxon>Craniata</taxon>
        <taxon>Vertebrata</taxon>
        <taxon>Euteleostomi</taxon>
        <taxon>Lepidosauria</taxon>
        <taxon>Squamata</taxon>
        <taxon>Bifurcata</taxon>
        <taxon>Gekkota</taxon>
        <taxon>Sphaerodactylidae</taxon>
        <taxon>Sphaerodactylus</taxon>
    </lineage>
</organism>
<dbReference type="EMBL" id="CM037624">
    <property type="protein sequence ID" value="KAH8010990.1"/>
    <property type="molecule type" value="Genomic_DNA"/>
</dbReference>